<feature type="compositionally biased region" description="Basic and acidic residues" evidence="1">
    <location>
        <begin position="368"/>
        <end position="378"/>
    </location>
</feature>
<feature type="region of interest" description="Disordered" evidence="1">
    <location>
        <begin position="546"/>
        <end position="565"/>
    </location>
</feature>
<proteinExistence type="predicted"/>
<feature type="region of interest" description="Disordered" evidence="1">
    <location>
        <begin position="368"/>
        <end position="397"/>
    </location>
</feature>
<gene>
    <name evidence="2" type="ORF">SCLCIDRAFT_7982</name>
</gene>
<feature type="compositionally biased region" description="Polar residues" evidence="1">
    <location>
        <begin position="651"/>
        <end position="660"/>
    </location>
</feature>
<feature type="region of interest" description="Disordered" evidence="1">
    <location>
        <begin position="828"/>
        <end position="848"/>
    </location>
</feature>
<feature type="compositionally biased region" description="Basic and acidic residues" evidence="1">
    <location>
        <begin position="828"/>
        <end position="838"/>
    </location>
</feature>
<feature type="compositionally biased region" description="Polar residues" evidence="1">
    <location>
        <begin position="668"/>
        <end position="679"/>
    </location>
</feature>
<feature type="compositionally biased region" description="Polar residues" evidence="1">
    <location>
        <begin position="261"/>
        <end position="281"/>
    </location>
</feature>
<sequence>MSRSFLSTGRVEADSSSKSNSNLLHPQSTHARFTSLTESSPPPGVCSNPRSSDTGNLGMDEAPLDFKIPPQHAQGNPHEQIFYRGRNSYSSGLDYDDDTTSANGSLSSGNEPESDAGDNDSTQISLRGPKIRFHSRAPWEMDDVPEGDESDHSRRSNNAAMKPGRKKAFKTDTLIRTFTRGSRPSVESSYSLTTTSKVPPEFSPGTSSRRSLPSSLAQEPLSNRQGSGRSLPTSPSAVFRNPWHMSAGGCALPNDHPTPRENPSSTTCLQHTASTPYTTQVSPSSSGPRSPSVTPSIPRASHDSVSPVDFIHPYANPDLVIPQTSRPQDSPRQPDFTNIGRSDSISTVTESVSSKSTVFPVMSRDELPNVFDPKDTQSGHRIRKREISSPTPLQGDSAYLDRNTKFLSLHPPPPYMGPVQPHSPTVALISLQEAQARERSRTTTYHATAVRSSNLDSTSRVYSPDPDDGVSIPESRNDPDSNLRPSRSRTMSISVGSLAKTTLHSLVGGVLPQPERRSSEACVSGAMPARRVLKHKKSGFMRLFGVRGEGDRSPPPPVPSLSDTHLGQNFQTKLSMTSSKVSLSMSSVTRTSLAGLEESAANSTTLTSDIDASSEEDQDLTCDPKCLAGSRKRLPPPLYIATGLSNPLSPFPSSERQILSRTPAANPRSASLSPANVPQSAPPAGSNFQGLKLRPASALFSAHFGDFVVNSDTNGSLDSCATSPTVNSGVMLSPLTPDSSRPSDDEPRPAVKILGEQSLAVEALQGRFLAAKKVWQTQIWELEGRIRDLQTEIADLRAADDKEYCEVCRRGDPQKQLKIDESRKKLGVLDRPRARTSDAARFSSGNND</sequence>
<feature type="region of interest" description="Disordered" evidence="1">
    <location>
        <begin position="651"/>
        <end position="688"/>
    </location>
</feature>
<organism evidence="2 3">
    <name type="scientific">Scleroderma citrinum Foug A</name>
    <dbReference type="NCBI Taxonomy" id="1036808"/>
    <lineage>
        <taxon>Eukaryota</taxon>
        <taxon>Fungi</taxon>
        <taxon>Dikarya</taxon>
        <taxon>Basidiomycota</taxon>
        <taxon>Agaricomycotina</taxon>
        <taxon>Agaricomycetes</taxon>
        <taxon>Agaricomycetidae</taxon>
        <taxon>Boletales</taxon>
        <taxon>Sclerodermatineae</taxon>
        <taxon>Sclerodermataceae</taxon>
        <taxon>Scleroderma</taxon>
    </lineage>
</organism>
<feature type="region of interest" description="Disordered" evidence="1">
    <location>
        <begin position="1"/>
        <end position="348"/>
    </location>
</feature>
<feature type="region of interest" description="Disordered" evidence="1">
    <location>
        <begin position="437"/>
        <end position="490"/>
    </location>
</feature>
<protein>
    <submittedName>
        <fullName evidence="2">Uncharacterized protein</fullName>
    </submittedName>
</protein>
<feature type="region of interest" description="Disordered" evidence="1">
    <location>
        <begin position="727"/>
        <end position="749"/>
    </location>
</feature>
<dbReference type="OrthoDB" id="2565072at2759"/>
<keyword evidence="3" id="KW-1185">Reference proteome</keyword>
<dbReference type="InParanoid" id="A0A0C3E0J2"/>
<name>A0A0C3E0J2_9AGAM</name>
<feature type="compositionally biased region" description="Acidic residues" evidence="1">
    <location>
        <begin position="140"/>
        <end position="149"/>
    </location>
</feature>
<evidence type="ECO:0000313" key="3">
    <source>
        <dbReference type="Proteomes" id="UP000053989"/>
    </source>
</evidence>
<feature type="compositionally biased region" description="Polar residues" evidence="1">
    <location>
        <begin position="442"/>
        <end position="461"/>
    </location>
</feature>
<feature type="compositionally biased region" description="Polar residues" evidence="1">
    <location>
        <begin position="322"/>
        <end position="341"/>
    </location>
</feature>
<feature type="compositionally biased region" description="Polar residues" evidence="1">
    <location>
        <begin position="174"/>
        <end position="197"/>
    </location>
</feature>
<dbReference type="STRING" id="1036808.A0A0C3E0J2"/>
<feature type="compositionally biased region" description="Polar residues" evidence="1">
    <location>
        <begin position="204"/>
        <end position="236"/>
    </location>
</feature>
<evidence type="ECO:0000256" key="1">
    <source>
        <dbReference type="SAM" id="MobiDB-lite"/>
    </source>
</evidence>
<evidence type="ECO:0000313" key="2">
    <source>
        <dbReference type="EMBL" id="KIM66315.1"/>
    </source>
</evidence>
<dbReference type="HOGENOM" id="CLU_017133_0_0_1"/>
<dbReference type="EMBL" id="KN822018">
    <property type="protein sequence ID" value="KIM66315.1"/>
    <property type="molecule type" value="Genomic_DNA"/>
</dbReference>
<feature type="compositionally biased region" description="Polar residues" evidence="1">
    <location>
        <begin position="727"/>
        <end position="740"/>
    </location>
</feature>
<reference evidence="3" key="2">
    <citation type="submission" date="2015-01" db="EMBL/GenBank/DDBJ databases">
        <title>Evolutionary Origins and Diversification of the Mycorrhizal Mutualists.</title>
        <authorList>
            <consortium name="DOE Joint Genome Institute"/>
            <consortium name="Mycorrhizal Genomics Consortium"/>
            <person name="Kohler A."/>
            <person name="Kuo A."/>
            <person name="Nagy L.G."/>
            <person name="Floudas D."/>
            <person name="Copeland A."/>
            <person name="Barry K.W."/>
            <person name="Cichocki N."/>
            <person name="Veneault-Fourrey C."/>
            <person name="LaButti K."/>
            <person name="Lindquist E.A."/>
            <person name="Lipzen A."/>
            <person name="Lundell T."/>
            <person name="Morin E."/>
            <person name="Murat C."/>
            <person name="Riley R."/>
            <person name="Ohm R."/>
            <person name="Sun H."/>
            <person name="Tunlid A."/>
            <person name="Henrissat B."/>
            <person name="Grigoriev I.V."/>
            <person name="Hibbett D.S."/>
            <person name="Martin F."/>
        </authorList>
    </citation>
    <scope>NUCLEOTIDE SEQUENCE [LARGE SCALE GENOMIC DNA]</scope>
    <source>
        <strain evidence="3">Foug A</strain>
    </source>
</reference>
<reference evidence="2 3" key="1">
    <citation type="submission" date="2014-04" db="EMBL/GenBank/DDBJ databases">
        <authorList>
            <consortium name="DOE Joint Genome Institute"/>
            <person name="Kuo A."/>
            <person name="Kohler A."/>
            <person name="Nagy L.G."/>
            <person name="Floudas D."/>
            <person name="Copeland A."/>
            <person name="Barry K.W."/>
            <person name="Cichocki N."/>
            <person name="Veneault-Fourrey C."/>
            <person name="LaButti K."/>
            <person name="Lindquist E.A."/>
            <person name="Lipzen A."/>
            <person name="Lundell T."/>
            <person name="Morin E."/>
            <person name="Murat C."/>
            <person name="Sun H."/>
            <person name="Tunlid A."/>
            <person name="Henrissat B."/>
            <person name="Grigoriev I.V."/>
            <person name="Hibbett D.S."/>
            <person name="Martin F."/>
            <person name="Nordberg H.P."/>
            <person name="Cantor M.N."/>
            <person name="Hua S.X."/>
        </authorList>
    </citation>
    <scope>NUCLEOTIDE SEQUENCE [LARGE SCALE GENOMIC DNA]</scope>
    <source>
        <strain evidence="2 3">Foug A</strain>
    </source>
</reference>
<dbReference type="AlphaFoldDB" id="A0A0C3E0J2"/>
<feature type="compositionally biased region" description="Polar residues" evidence="1">
    <location>
        <begin position="600"/>
        <end position="611"/>
    </location>
</feature>
<dbReference type="Proteomes" id="UP000053989">
    <property type="component" value="Unassembled WGS sequence"/>
</dbReference>
<feature type="compositionally biased region" description="Polar residues" evidence="1">
    <location>
        <begin position="100"/>
        <end position="111"/>
    </location>
</feature>
<accession>A0A0C3E0J2</accession>
<feature type="region of interest" description="Disordered" evidence="1">
    <location>
        <begin position="598"/>
        <end position="621"/>
    </location>
</feature>
<feature type="compositionally biased region" description="Low complexity" evidence="1">
    <location>
        <begin position="282"/>
        <end position="296"/>
    </location>
</feature>
<feature type="compositionally biased region" description="Polar residues" evidence="1">
    <location>
        <begin position="14"/>
        <end position="39"/>
    </location>
</feature>